<comment type="caution">
    <text evidence="1">The sequence shown here is derived from an EMBL/GenBank/DDBJ whole genome shotgun (WGS) entry which is preliminary data.</text>
</comment>
<keyword evidence="2" id="KW-1185">Reference proteome</keyword>
<protein>
    <submittedName>
        <fullName evidence="1">Uncharacterized protein</fullName>
    </submittedName>
</protein>
<dbReference type="Proteomes" id="UP000253099">
    <property type="component" value="Unassembled WGS sequence"/>
</dbReference>
<reference evidence="1 2" key="1">
    <citation type="submission" date="2018-06" db="EMBL/GenBank/DDBJ databases">
        <title>Genomic insight into two independent archaeal endosymbiosis events.</title>
        <authorList>
            <person name="Lind A.E."/>
            <person name="Lewis W.H."/>
            <person name="Spang A."/>
            <person name="Guy L."/>
            <person name="Embley M.T."/>
            <person name="Ettema T.J.G."/>
        </authorList>
    </citation>
    <scope>NUCLEOTIDE SEQUENCE [LARGE SCALE GENOMIC DNA]</scope>
    <source>
        <strain evidence="1">NOE</strain>
    </source>
</reference>
<evidence type="ECO:0000313" key="2">
    <source>
        <dbReference type="Proteomes" id="UP000253099"/>
    </source>
</evidence>
<accession>A0A366MC18</accession>
<name>A0A366MC18_9EURY</name>
<organism evidence="1 2">
    <name type="scientific">Candidatus Methanobinarius endosymbioticus</name>
    <dbReference type="NCBI Taxonomy" id="2006182"/>
    <lineage>
        <taxon>Archaea</taxon>
        <taxon>Methanobacteriati</taxon>
        <taxon>Methanobacteriota</taxon>
        <taxon>Methanomada group</taxon>
        <taxon>Methanobacteria</taxon>
        <taxon>Methanobacteriales</taxon>
        <taxon>Methanobacteriaceae</taxon>
        <taxon>Candidatus Methanobinarius</taxon>
    </lineage>
</organism>
<gene>
    <name evidence="1" type="ORF">ALNOE001_06670</name>
</gene>
<dbReference type="EMBL" id="NIZT01000019">
    <property type="protein sequence ID" value="RBQ23778.1"/>
    <property type="molecule type" value="Genomic_DNA"/>
</dbReference>
<dbReference type="AlphaFoldDB" id="A0A366MC18"/>
<proteinExistence type="predicted"/>
<evidence type="ECO:0000313" key="1">
    <source>
        <dbReference type="EMBL" id="RBQ23778.1"/>
    </source>
</evidence>
<sequence length="64" mass="6983">MKVSKANIANDNINLTGRIYYGTNNTNINVSSNRNITIQSHDPNNKAIVDCNGNKFISNSGNLT</sequence>